<gene>
    <name evidence="1" type="ORF">E1261_27895</name>
</gene>
<dbReference type="OrthoDB" id="4246434at2"/>
<dbReference type="RefSeq" id="WP_132411623.1">
    <property type="nucleotide sequence ID" value="NZ_SMKA01000158.1"/>
</dbReference>
<dbReference type="EMBL" id="SMKA01000158">
    <property type="protein sequence ID" value="TDC23688.1"/>
    <property type="molecule type" value="Genomic_DNA"/>
</dbReference>
<evidence type="ECO:0000313" key="1">
    <source>
        <dbReference type="EMBL" id="TDC23688.1"/>
    </source>
</evidence>
<sequence length="136" mass="14942">MGRPTEFGDLSPWTLERTEFFAVSKTPVCWYPVTLEGELLGYLWAGLSTEDDTAGFIPRHGMGATGFDAGGTWRGRLKRARDKGMSPAEAVRQWVGAPEDPRGGGVPADAEERILPNSKAVQVLARRTRRDIRPGE</sequence>
<comment type="caution">
    <text evidence="1">The sequence shown here is derived from an EMBL/GenBank/DDBJ whole genome shotgun (WGS) entry which is preliminary data.</text>
</comment>
<dbReference type="AlphaFoldDB" id="A0A4R4PNJ7"/>
<evidence type="ECO:0000313" key="2">
    <source>
        <dbReference type="Proteomes" id="UP000295075"/>
    </source>
</evidence>
<accession>A0A4R4PNJ7</accession>
<name>A0A4R4PNJ7_9ACTN</name>
<protein>
    <submittedName>
        <fullName evidence="1">Uncharacterized protein</fullName>
    </submittedName>
</protein>
<keyword evidence="2" id="KW-1185">Reference proteome</keyword>
<dbReference type="Proteomes" id="UP000295075">
    <property type="component" value="Unassembled WGS sequence"/>
</dbReference>
<organism evidence="1 2">
    <name type="scientific">Kribbella albertanoniae</name>
    <dbReference type="NCBI Taxonomy" id="1266829"/>
    <lineage>
        <taxon>Bacteria</taxon>
        <taxon>Bacillati</taxon>
        <taxon>Actinomycetota</taxon>
        <taxon>Actinomycetes</taxon>
        <taxon>Propionibacteriales</taxon>
        <taxon>Kribbellaceae</taxon>
        <taxon>Kribbella</taxon>
    </lineage>
</organism>
<reference evidence="1 2" key="1">
    <citation type="submission" date="2019-03" db="EMBL/GenBank/DDBJ databases">
        <title>Draft genome sequences of novel Actinobacteria.</title>
        <authorList>
            <person name="Sahin N."/>
            <person name="Ay H."/>
            <person name="Saygin H."/>
        </authorList>
    </citation>
    <scope>NUCLEOTIDE SEQUENCE [LARGE SCALE GENOMIC DNA]</scope>
    <source>
        <strain evidence="1 2">JCM 30547</strain>
    </source>
</reference>
<proteinExistence type="predicted"/>